<dbReference type="VEuPathDB" id="FungiDB:JI435_404790"/>
<sequence length="55" mass="5931">MAIRDAPERKNGTLKHPASFLVRCRAALGSSTGYSQVVSPYYVASLGLPQSILDH</sequence>
<evidence type="ECO:0000313" key="1">
    <source>
        <dbReference type="EMBL" id="QRC93929.1"/>
    </source>
</evidence>
<dbReference type="Proteomes" id="UP000663193">
    <property type="component" value="Chromosome 4"/>
</dbReference>
<dbReference type="EMBL" id="CP069026">
    <property type="protein sequence ID" value="QRC93929.1"/>
    <property type="molecule type" value="Genomic_DNA"/>
</dbReference>
<name>A0A7U2HXF1_PHANO</name>
<dbReference type="AlphaFoldDB" id="A0A7U2HXF1"/>
<keyword evidence="2" id="KW-1185">Reference proteome</keyword>
<accession>A0A7U2HXF1</accession>
<gene>
    <name evidence="1" type="ORF">JI435_404790</name>
</gene>
<protein>
    <submittedName>
        <fullName evidence="1">Uncharacterized protein</fullName>
    </submittedName>
</protein>
<evidence type="ECO:0000313" key="2">
    <source>
        <dbReference type="Proteomes" id="UP000663193"/>
    </source>
</evidence>
<organism evidence="1 2">
    <name type="scientific">Phaeosphaeria nodorum (strain SN15 / ATCC MYA-4574 / FGSC 10173)</name>
    <name type="common">Glume blotch fungus</name>
    <name type="synonym">Parastagonospora nodorum</name>
    <dbReference type="NCBI Taxonomy" id="321614"/>
    <lineage>
        <taxon>Eukaryota</taxon>
        <taxon>Fungi</taxon>
        <taxon>Dikarya</taxon>
        <taxon>Ascomycota</taxon>
        <taxon>Pezizomycotina</taxon>
        <taxon>Dothideomycetes</taxon>
        <taxon>Pleosporomycetidae</taxon>
        <taxon>Pleosporales</taxon>
        <taxon>Pleosporineae</taxon>
        <taxon>Phaeosphaeriaceae</taxon>
        <taxon>Parastagonospora</taxon>
    </lineage>
</organism>
<proteinExistence type="predicted"/>
<reference evidence="2" key="1">
    <citation type="journal article" date="2021" name="BMC Genomics">
        <title>Chromosome-level genome assembly and manually-curated proteome of model necrotroph Parastagonospora nodorum Sn15 reveals a genome-wide trove of candidate effector homologs, and redundancy of virulence-related functions within an accessory chromosome.</title>
        <authorList>
            <person name="Bertazzoni S."/>
            <person name="Jones D.A.B."/>
            <person name="Phan H.T."/>
            <person name="Tan K.-C."/>
            <person name="Hane J.K."/>
        </authorList>
    </citation>
    <scope>NUCLEOTIDE SEQUENCE [LARGE SCALE GENOMIC DNA]</scope>
    <source>
        <strain evidence="2">SN15 / ATCC MYA-4574 / FGSC 10173)</strain>
    </source>
</reference>